<feature type="domain" description="Phytase-like" evidence="2">
    <location>
        <begin position="88"/>
        <end position="442"/>
    </location>
</feature>
<evidence type="ECO:0000256" key="1">
    <source>
        <dbReference type="SAM" id="SignalP"/>
    </source>
</evidence>
<sequence>MFFSVLALQLLAFQPAFGLPLVRRGAEPDPSQAVSVKLDGKTFVNKGLVAFGLIPSNATESTGDTIGGIGSAIALKSFSDNGSGAFTGTLIVQPDRGFNVDGTIDYQGRQHTIDFVLFPYYGTSDLSSADAQKTLQLTYKNTVLYEDRNNAKTSGLDAAGVRPPQSGFPSIAAADPEMPIPSKSDNRLTLDLEGLVLNADDSAWVSDEYGPYIFRFSTEGDLLQTIQPPAAIVPMDKDKVNFTGDSDPDTGRAGNHGFEGLTVNADGTALYALLQAATIQDGGDKKKNARYTRLLEYDISDPTNERPPLTGEWVVPLPLDSDKKTLAASELHFVSENTFLVLSRDGNGHGGDDATVEYNKFDDPSNPVAKKGDLDKDVEPATYMGFVDYVDETQLARFGLHNGKPDDQTLINAKWESVALAPAFDPDFPDDYFLFTASDNDFISTQGIALGKPFNAGEDVDNQFLVFRVTLPGAQVNI</sequence>
<dbReference type="OrthoDB" id="425936at2759"/>
<dbReference type="AlphaFoldDB" id="A0A4Y9ZLB7"/>
<dbReference type="Proteomes" id="UP000298061">
    <property type="component" value="Unassembled WGS sequence"/>
</dbReference>
<keyword evidence="4" id="KW-1185">Reference proteome</keyword>
<keyword evidence="1" id="KW-0732">Signal</keyword>
<comment type="caution">
    <text evidence="3">The sequence shown here is derived from an EMBL/GenBank/DDBJ whole genome shotgun (WGS) entry which is preliminary data.</text>
</comment>
<accession>A0A4Y9ZLB7</accession>
<organism evidence="3 4">
    <name type="scientific">Hericium alpestre</name>
    <dbReference type="NCBI Taxonomy" id="135208"/>
    <lineage>
        <taxon>Eukaryota</taxon>
        <taxon>Fungi</taxon>
        <taxon>Dikarya</taxon>
        <taxon>Basidiomycota</taxon>
        <taxon>Agaricomycotina</taxon>
        <taxon>Agaricomycetes</taxon>
        <taxon>Russulales</taxon>
        <taxon>Hericiaceae</taxon>
        <taxon>Hericium</taxon>
    </lineage>
</organism>
<dbReference type="PANTHER" id="PTHR37957">
    <property type="entry name" value="BLR7070 PROTEIN"/>
    <property type="match status" value="1"/>
</dbReference>
<gene>
    <name evidence="3" type="ORF">EWM64_g9259</name>
</gene>
<dbReference type="PANTHER" id="PTHR37957:SF1">
    <property type="entry name" value="PHYTASE-LIKE DOMAIN-CONTAINING PROTEIN"/>
    <property type="match status" value="1"/>
</dbReference>
<evidence type="ECO:0000313" key="3">
    <source>
        <dbReference type="EMBL" id="TFY74753.1"/>
    </source>
</evidence>
<reference evidence="3 4" key="1">
    <citation type="submission" date="2019-02" db="EMBL/GenBank/DDBJ databases">
        <title>Genome sequencing of the rare red list fungi Hericium alpestre (H. flagellum).</title>
        <authorList>
            <person name="Buettner E."/>
            <person name="Kellner H."/>
        </authorList>
    </citation>
    <scope>NUCLEOTIDE SEQUENCE [LARGE SCALE GENOMIC DNA]</scope>
    <source>
        <strain evidence="3 4">DSM 108284</strain>
    </source>
</reference>
<dbReference type="EMBL" id="SFCI01001894">
    <property type="protein sequence ID" value="TFY74753.1"/>
    <property type="molecule type" value="Genomic_DNA"/>
</dbReference>
<proteinExistence type="predicted"/>
<protein>
    <recommendedName>
        <fullName evidence="2">Phytase-like domain-containing protein</fullName>
    </recommendedName>
</protein>
<feature type="chain" id="PRO_5021287854" description="Phytase-like domain-containing protein" evidence="1">
    <location>
        <begin position="19"/>
        <end position="478"/>
    </location>
</feature>
<feature type="signal peptide" evidence="1">
    <location>
        <begin position="1"/>
        <end position="18"/>
    </location>
</feature>
<dbReference type="InterPro" id="IPR027372">
    <property type="entry name" value="Phytase-like_dom"/>
</dbReference>
<dbReference type="STRING" id="135208.A0A4Y9ZLB7"/>
<evidence type="ECO:0000259" key="2">
    <source>
        <dbReference type="Pfam" id="PF13449"/>
    </source>
</evidence>
<name>A0A4Y9ZLB7_9AGAM</name>
<evidence type="ECO:0000313" key="4">
    <source>
        <dbReference type="Proteomes" id="UP000298061"/>
    </source>
</evidence>
<dbReference type="Pfam" id="PF13449">
    <property type="entry name" value="Phytase-like"/>
    <property type="match status" value="1"/>
</dbReference>